<reference evidence="2" key="1">
    <citation type="submission" date="2023-07" db="EMBL/GenBank/DDBJ databases">
        <authorList>
            <consortium name="AG Swart"/>
            <person name="Singh M."/>
            <person name="Singh A."/>
            <person name="Seah K."/>
            <person name="Emmerich C."/>
        </authorList>
    </citation>
    <scope>NUCLEOTIDE SEQUENCE</scope>
    <source>
        <strain evidence="2">DP1</strain>
    </source>
</reference>
<evidence type="ECO:0000256" key="1">
    <source>
        <dbReference type="SAM" id="Phobius"/>
    </source>
</evidence>
<protein>
    <submittedName>
        <fullName evidence="2">Uncharacterized protein</fullName>
    </submittedName>
</protein>
<keyword evidence="1" id="KW-1133">Transmembrane helix</keyword>
<evidence type="ECO:0000313" key="2">
    <source>
        <dbReference type="EMBL" id="CAI2363281.1"/>
    </source>
</evidence>
<keyword evidence="3" id="KW-1185">Reference proteome</keyword>
<dbReference type="Proteomes" id="UP001295684">
    <property type="component" value="Unassembled WGS sequence"/>
</dbReference>
<evidence type="ECO:0000313" key="3">
    <source>
        <dbReference type="Proteomes" id="UP001295684"/>
    </source>
</evidence>
<feature type="transmembrane region" description="Helical" evidence="1">
    <location>
        <begin position="277"/>
        <end position="294"/>
    </location>
</feature>
<dbReference type="EMBL" id="CAMPGE010004435">
    <property type="protein sequence ID" value="CAI2363281.1"/>
    <property type="molecule type" value="Genomic_DNA"/>
</dbReference>
<comment type="caution">
    <text evidence="2">The sequence shown here is derived from an EMBL/GenBank/DDBJ whole genome shotgun (WGS) entry which is preliminary data.</text>
</comment>
<name>A0AAD1UAY2_EUPCR</name>
<accession>A0AAD1UAY2</accession>
<dbReference type="AlphaFoldDB" id="A0AAD1UAY2"/>
<keyword evidence="1" id="KW-0812">Transmembrane</keyword>
<organism evidence="2 3">
    <name type="scientific">Euplotes crassus</name>
    <dbReference type="NCBI Taxonomy" id="5936"/>
    <lineage>
        <taxon>Eukaryota</taxon>
        <taxon>Sar</taxon>
        <taxon>Alveolata</taxon>
        <taxon>Ciliophora</taxon>
        <taxon>Intramacronucleata</taxon>
        <taxon>Spirotrichea</taxon>
        <taxon>Hypotrichia</taxon>
        <taxon>Euplotida</taxon>
        <taxon>Euplotidae</taxon>
        <taxon>Moneuplotes</taxon>
    </lineage>
</organism>
<proteinExistence type="predicted"/>
<gene>
    <name evidence="2" type="ORF">ECRASSUSDP1_LOCUS4611</name>
</gene>
<sequence>MINLCEQIVSIEQEILRDLITPCLKILIYLRSSRSITHTLQRVKCITTLLSHLNLNHNLFQYSIQLLTEEGRRPSTSSSSSSSSDSNRITITSSMLESSETPIEEFKPENLPKKPIRDKRVRFNFEQKDSEALKPKVKKSLLKKHHSQFNFESDWPKSKKLTLAWIAKSLFSPIELILLNKTQSLNFNMDKADNTLTRTGQTRIMYKIKTYIDKILFAIVENTRKHLMGTVLLKYFKEVTTEGLYVASQIFTDFELARVKISKSRELCEVKEWQKKMILAMFIIGKIFVINIIINNDTKGTSKMFSSKPNDIQKKNLKIIGSIIYYKLLEYLRNNTKIISDEKASPEDDVISESLIPYKHLKPLVDDKLWSEYISGIFHTWLTQLIDQISTKF</sequence>
<keyword evidence="1" id="KW-0472">Membrane</keyword>